<dbReference type="AlphaFoldDB" id="A0A4Y9RQJ8"/>
<evidence type="ECO:0000313" key="4">
    <source>
        <dbReference type="EMBL" id="TFW11354.1"/>
    </source>
</evidence>
<dbReference type="Pfam" id="PF00440">
    <property type="entry name" value="TetR_N"/>
    <property type="match status" value="1"/>
</dbReference>
<evidence type="ECO:0000256" key="1">
    <source>
        <dbReference type="ARBA" id="ARBA00023125"/>
    </source>
</evidence>
<dbReference type="Gene3D" id="1.10.357.10">
    <property type="entry name" value="Tetracycline Repressor, domain 2"/>
    <property type="match status" value="1"/>
</dbReference>
<dbReference type="EMBL" id="SPVF01000267">
    <property type="protein sequence ID" value="TFW11354.1"/>
    <property type="molecule type" value="Genomic_DNA"/>
</dbReference>
<dbReference type="PANTHER" id="PTHR30055:SF146">
    <property type="entry name" value="HTH-TYPE TRANSCRIPTIONAL DUAL REGULATOR CECR"/>
    <property type="match status" value="1"/>
</dbReference>
<dbReference type="InterPro" id="IPR050109">
    <property type="entry name" value="HTH-type_TetR-like_transc_reg"/>
</dbReference>
<keyword evidence="1 2" id="KW-0238">DNA-binding</keyword>
<dbReference type="GO" id="GO:0003700">
    <property type="term" value="F:DNA-binding transcription factor activity"/>
    <property type="evidence" value="ECO:0007669"/>
    <property type="project" value="TreeGrafter"/>
</dbReference>
<evidence type="ECO:0000256" key="2">
    <source>
        <dbReference type="PROSITE-ProRule" id="PRU00335"/>
    </source>
</evidence>
<dbReference type="OrthoDB" id="8535430at2"/>
<dbReference type="Pfam" id="PF14246">
    <property type="entry name" value="TetR_C_7"/>
    <property type="match status" value="1"/>
</dbReference>
<feature type="domain" description="HTH tetR-type" evidence="3">
    <location>
        <begin position="44"/>
        <end position="104"/>
    </location>
</feature>
<dbReference type="GO" id="GO:0000976">
    <property type="term" value="F:transcription cis-regulatory region binding"/>
    <property type="evidence" value="ECO:0007669"/>
    <property type="project" value="TreeGrafter"/>
</dbReference>
<name>A0A4Y9RQJ8_9BURK</name>
<gene>
    <name evidence="4" type="ORF">E4L96_21900</name>
</gene>
<dbReference type="InterPro" id="IPR001647">
    <property type="entry name" value="HTH_TetR"/>
</dbReference>
<reference evidence="4 5" key="1">
    <citation type="submission" date="2019-03" db="EMBL/GenBank/DDBJ databases">
        <title>Draft Genome Sequence of Massilia arenosa sp. nov., a Novel Massilia Species Isolated from a Sandy-loam Maize Soil.</title>
        <authorList>
            <person name="Raths R."/>
            <person name="Peta V."/>
            <person name="Bucking H."/>
        </authorList>
    </citation>
    <scope>NUCLEOTIDE SEQUENCE [LARGE SCALE GENOMIC DNA]</scope>
    <source>
        <strain evidence="4 5">MC02</strain>
    </source>
</reference>
<dbReference type="InterPro" id="IPR009057">
    <property type="entry name" value="Homeodomain-like_sf"/>
</dbReference>
<dbReference type="Proteomes" id="UP000298438">
    <property type="component" value="Unassembled WGS sequence"/>
</dbReference>
<dbReference type="InterPro" id="IPR039536">
    <property type="entry name" value="TetR_C_Proteobacteria"/>
</dbReference>
<comment type="caution">
    <text evidence="4">The sequence shown here is derived from an EMBL/GenBank/DDBJ whole genome shotgun (WGS) entry which is preliminary data.</text>
</comment>
<dbReference type="SUPFAM" id="SSF48498">
    <property type="entry name" value="Tetracyclin repressor-like, C-terminal domain"/>
    <property type="match status" value="1"/>
</dbReference>
<dbReference type="PROSITE" id="PS50977">
    <property type="entry name" value="HTH_TETR_2"/>
    <property type="match status" value="1"/>
</dbReference>
<feature type="DNA-binding region" description="H-T-H motif" evidence="2">
    <location>
        <begin position="67"/>
        <end position="86"/>
    </location>
</feature>
<organism evidence="4 5">
    <name type="scientific">Zemynaea arenosa</name>
    <dbReference type="NCBI Taxonomy" id="2561931"/>
    <lineage>
        <taxon>Bacteria</taxon>
        <taxon>Pseudomonadati</taxon>
        <taxon>Pseudomonadota</taxon>
        <taxon>Betaproteobacteria</taxon>
        <taxon>Burkholderiales</taxon>
        <taxon>Oxalobacteraceae</taxon>
        <taxon>Telluria group</taxon>
        <taxon>Zemynaea</taxon>
    </lineage>
</organism>
<accession>A0A4Y9RQJ8</accession>
<dbReference type="PANTHER" id="PTHR30055">
    <property type="entry name" value="HTH-TYPE TRANSCRIPTIONAL REGULATOR RUTR"/>
    <property type="match status" value="1"/>
</dbReference>
<proteinExistence type="predicted"/>
<sequence length="240" mass="27172">MDKSRAAPNQINNLPEQDAPDASFVTDAACCAKSPGRPKAADLEARLTHLVHTAGYLFLQKGYSKVSLETIAREAHVAVRTIYVKFGGKPQLLKAVLAHKRASFFPDMGAMERDTRPFREVIDEFAQRMWKLVRSPGALAMHRMVAAEARFNPELAETFYQNGPGLTRAMLEQYFARPDIRAQMYPDTPFEQLPAHLINSVIGDFTMHLLFDEQGVPEDEQRRQLQQRVELFYRSVLPPA</sequence>
<keyword evidence="5" id="KW-1185">Reference proteome</keyword>
<evidence type="ECO:0000313" key="5">
    <source>
        <dbReference type="Proteomes" id="UP000298438"/>
    </source>
</evidence>
<dbReference type="InterPro" id="IPR036271">
    <property type="entry name" value="Tet_transcr_reg_TetR-rel_C_sf"/>
</dbReference>
<dbReference type="SUPFAM" id="SSF46689">
    <property type="entry name" value="Homeodomain-like"/>
    <property type="match status" value="1"/>
</dbReference>
<protein>
    <submittedName>
        <fullName evidence="4">TetR/AcrR family transcriptional regulator</fullName>
    </submittedName>
</protein>
<evidence type="ECO:0000259" key="3">
    <source>
        <dbReference type="PROSITE" id="PS50977"/>
    </source>
</evidence>